<dbReference type="Pfam" id="PF00732">
    <property type="entry name" value="GMC_oxred_N"/>
    <property type="match status" value="1"/>
</dbReference>
<name>A0ABZ0J3K8_9BURK</name>
<evidence type="ECO:0000259" key="5">
    <source>
        <dbReference type="Pfam" id="PF00732"/>
    </source>
</evidence>
<dbReference type="EMBL" id="CP136921">
    <property type="protein sequence ID" value="WOO31519.1"/>
    <property type="molecule type" value="Genomic_DNA"/>
</dbReference>
<accession>A0ABZ0J3K8</accession>
<feature type="domain" description="Glucose-methanol-choline oxidoreductase N-terminal" evidence="5">
    <location>
        <begin position="69"/>
        <end position="287"/>
    </location>
</feature>
<evidence type="ECO:0000256" key="1">
    <source>
        <dbReference type="ARBA" id="ARBA00010790"/>
    </source>
</evidence>
<evidence type="ECO:0000313" key="7">
    <source>
        <dbReference type="EMBL" id="WOO31519.1"/>
    </source>
</evidence>
<evidence type="ECO:0000256" key="4">
    <source>
        <dbReference type="ARBA" id="ARBA00023002"/>
    </source>
</evidence>
<keyword evidence="4" id="KW-0560">Oxidoreductase</keyword>
<evidence type="ECO:0000256" key="3">
    <source>
        <dbReference type="ARBA" id="ARBA00022827"/>
    </source>
</evidence>
<evidence type="ECO:0000313" key="8">
    <source>
        <dbReference type="Proteomes" id="UP001303211"/>
    </source>
</evidence>
<evidence type="ECO:0000259" key="6">
    <source>
        <dbReference type="Pfam" id="PF05199"/>
    </source>
</evidence>
<evidence type="ECO:0000256" key="2">
    <source>
        <dbReference type="ARBA" id="ARBA00022630"/>
    </source>
</evidence>
<keyword evidence="8" id="KW-1185">Reference proteome</keyword>
<gene>
    <name evidence="7" type="ORF">P4826_14015</name>
</gene>
<dbReference type="Gene3D" id="3.50.50.60">
    <property type="entry name" value="FAD/NAD(P)-binding domain"/>
    <property type="match status" value="2"/>
</dbReference>
<keyword evidence="3" id="KW-0274">FAD</keyword>
<reference evidence="7 8" key="1">
    <citation type="submission" date="2023-03" db="EMBL/GenBank/DDBJ databases">
        <title>Diaphorobacter basophil sp. nov., isolated from a sewage-treatment plant.</title>
        <authorList>
            <person name="Yang K."/>
        </authorList>
    </citation>
    <scope>NUCLEOTIDE SEQUENCE [LARGE SCALE GENOMIC DNA]</scope>
    <source>
        <strain evidence="7 8">Y-1</strain>
    </source>
</reference>
<protein>
    <submittedName>
        <fullName evidence="7">GMC family oxidoreductase</fullName>
    </submittedName>
</protein>
<sequence length="523" mass="56196">MNERKTYNGSTLDNDLTLECDVVIVGTGAGGGYTAEILTNAGLRVVMLEKGGHNTPKTFSQNEGEAYPMLYMDGGQQRTKDKGFIVFQGRSVGGGTTVNWTTSFRTPELTLKHWVDKYGVKTFAPETMAPHFEAVEKRLDIHTWEMLPPNANNQAIAKGCEKLGYEWHLTKRNVNGCANTGLCGLGCPINAKKGMLVTTIPSALDKGAVLVSCAEAVQIVHDGKRTTGVEALAMDKFGNTPTGRRIRVNAKHVVVSAGAIRSPALLMRSKVPDPSGMTGKRTFLHPVSLSLAKMPDEVAGFRGAPQSVYSDHFWLPEGKLFGAARLGYKVETAPVFPIFTAALVDKGFGPTSAALMKQFPFLQMAIALHRDGYNDHEKCGTVEISGDIGASLDYPIDDYLMNSLVKSMLEIMEIQFAAGAEFVIPMHIDGMPLKSMAEAKTWMSSAPMGLMRMLAGSAHVMGGCQMGGDAKTSVVDEWGRHRAIENLSVIDGSVFPTSLGVNPQESIYATASKNGAALAKALA</sequence>
<dbReference type="RefSeq" id="WP_317700998.1">
    <property type="nucleotide sequence ID" value="NZ_CP136921.1"/>
</dbReference>
<comment type="similarity">
    <text evidence="1">Belongs to the GMC oxidoreductase family.</text>
</comment>
<dbReference type="PANTHER" id="PTHR46056:SF12">
    <property type="entry name" value="LONG-CHAIN-ALCOHOL OXIDASE"/>
    <property type="match status" value="1"/>
</dbReference>
<proteinExistence type="inferred from homology"/>
<dbReference type="PANTHER" id="PTHR46056">
    <property type="entry name" value="LONG-CHAIN-ALCOHOL OXIDASE"/>
    <property type="match status" value="1"/>
</dbReference>
<keyword evidence="2" id="KW-0285">Flavoprotein</keyword>
<dbReference type="Proteomes" id="UP001303211">
    <property type="component" value="Chromosome"/>
</dbReference>
<dbReference type="Pfam" id="PF05199">
    <property type="entry name" value="GMC_oxred_C"/>
    <property type="match status" value="1"/>
</dbReference>
<feature type="domain" description="Glucose-methanol-choline oxidoreductase C-terminal" evidence="6">
    <location>
        <begin position="452"/>
        <end position="511"/>
    </location>
</feature>
<dbReference type="InterPro" id="IPR007867">
    <property type="entry name" value="GMC_OxRtase_C"/>
</dbReference>
<organism evidence="7 8">
    <name type="scientific">Diaphorobacter limosus</name>
    <dbReference type="NCBI Taxonomy" id="3036128"/>
    <lineage>
        <taxon>Bacteria</taxon>
        <taxon>Pseudomonadati</taxon>
        <taxon>Pseudomonadota</taxon>
        <taxon>Betaproteobacteria</taxon>
        <taxon>Burkholderiales</taxon>
        <taxon>Comamonadaceae</taxon>
        <taxon>Diaphorobacter</taxon>
    </lineage>
</organism>
<dbReference type="SUPFAM" id="SSF51905">
    <property type="entry name" value="FAD/NAD(P)-binding domain"/>
    <property type="match status" value="1"/>
</dbReference>
<dbReference type="InterPro" id="IPR000172">
    <property type="entry name" value="GMC_OxRdtase_N"/>
</dbReference>
<dbReference type="InterPro" id="IPR036188">
    <property type="entry name" value="FAD/NAD-bd_sf"/>
</dbReference>